<sequence>MMQVPSRQPFPFDAVIRKKQVFLGWTTVLITGVLVSVLLAVCFGTVKIAPEAALKIILFKMFHMNIGDIAAQASRAHLDIIWEIRFPRILMAVITGAGLAMCGTAMQSSVQNPLADPYILGISAGASLGATFSILLNASGIFSGLPTAFWAFIGALAASLLVMVLSGIGSQVSTVKMVLAGTIANALFSAFSSFIIYIASSAEGIRTVTFWTMGSLAAAKWNNILLPGLGVLLGSIFLLAQSRNLNALLLGEEAATTLGITLQTVRRNIILVTALLTGLIVSSCGVIGFVGLIIPHIVRGFVGSDHRRLLPSAMLTGALFLIWADVLARTALPSGELPIGIITALIGAPFFMYVLFKNSLGFSNK</sequence>
<evidence type="ECO:0000256" key="3">
    <source>
        <dbReference type="ARBA" id="ARBA00022448"/>
    </source>
</evidence>
<gene>
    <name evidence="9" type="ORF">KL86SPO_31266</name>
</gene>
<feature type="transmembrane region" description="Helical" evidence="8">
    <location>
        <begin position="148"/>
        <end position="172"/>
    </location>
</feature>
<proteinExistence type="inferred from homology"/>
<dbReference type="GO" id="GO:0022857">
    <property type="term" value="F:transmembrane transporter activity"/>
    <property type="evidence" value="ECO:0007669"/>
    <property type="project" value="InterPro"/>
</dbReference>
<dbReference type="FunFam" id="1.10.3470.10:FF:000001">
    <property type="entry name" value="Vitamin B12 ABC transporter permease BtuC"/>
    <property type="match status" value="1"/>
</dbReference>
<evidence type="ECO:0000313" key="9">
    <source>
        <dbReference type="EMBL" id="SCM81087.1"/>
    </source>
</evidence>
<evidence type="ECO:0000256" key="7">
    <source>
        <dbReference type="ARBA" id="ARBA00023136"/>
    </source>
</evidence>
<comment type="subcellular location">
    <subcellularLocation>
        <location evidence="1">Cell membrane</location>
        <topology evidence="1">Multi-pass membrane protein</topology>
    </subcellularLocation>
</comment>
<evidence type="ECO:0000256" key="2">
    <source>
        <dbReference type="ARBA" id="ARBA00007935"/>
    </source>
</evidence>
<dbReference type="InterPro" id="IPR000522">
    <property type="entry name" value="ABC_transptr_permease_BtuC"/>
</dbReference>
<feature type="transmembrane region" description="Helical" evidence="8">
    <location>
        <begin position="221"/>
        <end position="240"/>
    </location>
</feature>
<keyword evidence="6 8" id="KW-1133">Transmembrane helix</keyword>
<evidence type="ECO:0000256" key="6">
    <source>
        <dbReference type="ARBA" id="ARBA00022989"/>
    </source>
</evidence>
<evidence type="ECO:0000256" key="8">
    <source>
        <dbReference type="SAM" id="Phobius"/>
    </source>
</evidence>
<dbReference type="SUPFAM" id="SSF81345">
    <property type="entry name" value="ABC transporter involved in vitamin B12 uptake, BtuC"/>
    <property type="match status" value="1"/>
</dbReference>
<comment type="similarity">
    <text evidence="2">Belongs to the binding-protein-dependent transport system permease family. FecCD subfamily.</text>
</comment>
<dbReference type="Pfam" id="PF01032">
    <property type="entry name" value="FecCD"/>
    <property type="match status" value="1"/>
</dbReference>
<accession>A0A212LUA2</accession>
<dbReference type="GO" id="GO:0033214">
    <property type="term" value="P:siderophore-iron import into cell"/>
    <property type="evidence" value="ECO:0007669"/>
    <property type="project" value="TreeGrafter"/>
</dbReference>
<feature type="transmembrane region" description="Helical" evidence="8">
    <location>
        <begin position="269"/>
        <end position="297"/>
    </location>
</feature>
<feature type="transmembrane region" description="Helical" evidence="8">
    <location>
        <begin position="337"/>
        <end position="356"/>
    </location>
</feature>
<dbReference type="AlphaFoldDB" id="A0A212LUA2"/>
<feature type="transmembrane region" description="Helical" evidence="8">
    <location>
        <begin position="309"/>
        <end position="331"/>
    </location>
</feature>
<dbReference type="PANTHER" id="PTHR30472">
    <property type="entry name" value="FERRIC ENTEROBACTIN TRANSPORT SYSTEM PERMEASE PROTEIN"/>
    <property type="match status" value="1"/>
</dbReference>
<dbReference type="InterPro" id="IPR037294">
    <property type="entry name" value="ABC_BtuC-like"/>
</dbReference>
<reference evidence="9" key="1">
    <citation type="submission" date="2016-08" db="EMBL/GenBank/DDBJ databases">
        <authorList>
            <person name="Seilhamer J.J."/>
        </authorList>
    </citation>
    <scope>NUCLEOTIDE SEQUENCE</scope>
    <source>
        <strain evidence="9">86</strain>
    </source>
</reference>
<feature type="transmembrane region" description="Helical" evidence="8">
    <location>
        <begin position="86"/>
        <end position="106"/>
    </location>
</feature>
<feature type="transmembrane region" description="Helical" evidence="8">
    <location>
        <begin position="118"/>
        <end position="136"/>
    </location>
</feature>
<dbReference type="Gene3D" id="1.10.3470.10">
    <property type="entry name" value="ABC transporter involved in vitamin B12 uptake, BtuC"/>
    <property type="match status" value="1"/>
</dbReference>
<evidence type="ECO:0000256" key="5">
    <source>
        <dbReference type="ARBA" id="ARBA00022692"/>
    </source>
</evidence>
<evidence type="ECO:0000256" key="4">
    <source>
        <dbReference type="ARBA" id="ARBA00022475"/>
    </source>
</evidence>
<keyword evidence="5 8" id="KW-0812">Transmembrane</keyword>
<name>A0A212LUA2_9FIRM</name>
<dbReference type="CDD" id="cd06550">
    <property type="entry name" value="TM_ABC_iron-siderophores_like"/>
    <property type="match status" value="1"/>
</dbReference>
<dbReference type="EMBL" id="FMJE01000003">
    <property type="protein sequence ID" value="SCM81087.1"/>
    <property type="molecule type" value="Genomic_DNA"/>
</dbReference>
<feature type="transmembrane region" description="Helical" evidence="8">
    <location>
        <begin position="178"/>
        <end position="200"/>
    </location>
</feature>
<keyword evidence="7 8" id="KW-0472">Membrane</keyword>
<feature type="transmembrane region" description="Helical" evidence="8">
    <location>
        <begin position="21"/>
        <end position="46"/>
    </location>
</feature>
<keyword evidence="4" id="KW-1003">Cell membrane</keyword>
<evidence type="ECO:0000256" key="1">
    <source>
        <dbReference type="ARBA" id="ARBA00004651"/>
    </source>
</evidence>
<keyword evidence="3" id="KW-0813">Transport</keyword>
<protein>
    <submittedName>
        <fullName evidence="9">ABC-type transporter, integral membrane subunit</fullName>
    </submittedName>
</protein>
<dbReference type="GO" id="GO:0005886">
    <property type="term" value="C:plasma membrane"/>
    <property type="evidence" value="ECO:0007669"/>
    <property type="project" value="UniProtKB-SubCell"/>
</dbReference>
<dbReference type="PANTHER" id="PTHR30472:SF25">
    <property type="entry name" value="ABC TRANSPORTER PERMEASE PROTEIN MJ0876-RELATED"/>
    <property type="match status" value="1"/>
</dbReference>
<dbReference type="RefSeq" id="WP_075753991.1">
    <property type="nucleotide sequence ID" value="NZ_LT608335.1"/>
</dbReference>
<organism evidence="9">
    <name type="scientific">uncultured Sporomusa sp</name>
    <dbReference type="NCBI Taxonomy" id="307249"/>
    <lineage>
        <taxon>Bacteria</taxon>
        <taxon>Bacillati</taxon>
        <taxon>Bacillota</taxon>
        <taxon>Negativicutes</taxon>
        <taxon>Selenomonadales</taxon>
        <taxon>Sporomusaceae</taxon>
        <taxon>Sporomusa</taxon>
        <taxon>environmental samples</taxon>
    </lineage>
</organism>